<accession>A0A8J4H9X5</accession>
<comment type="caution">
    <text evidence="1">The sequence shown here is derived from an EMBL/GenBank/DDBJ whole genome shotgun (WGS) entry which is preliminary data.</text>
</comment>
<dbReference type="EMBL" id="DTQM01000089">
    <property type="protein sequence ID" value="HGC42498.1"/>
    <property type="molecule type" value="Genomic_DNA"/>
</dbReference>
<proteinExistence type="predicted"/>
<dbReference type="AlphaFoldDB" id="A0A8J4H9X5"/>
<reference evidence="1" key="1">
    <citation type="journal article" date="2020" name="mSystems">
        <title>Genome- and Community-Level Interaction Insights into Carbon Utilization and Element Cycling Functions of Hydrothermarchaeota in Hydrothermal Sediment.</title>
        <authorList>
            <person name="Zhou Z."/>
            <person name="Liu Y."/>
            <person name="Xu W."/>
            <person name="Pan J."/>
            <person name="Luo Z.H."/>
            <person name="Li M."/>
        </authorList>
    </citation>
    <scope>NUCLEOTIDE SEQUENCE</scope>
    <source>
        <strain evidence="1">SpSt-997</strain>
    </source>
</reference>
<gene>
    <name evidence="1" type="ORF">ENY07_04635</name>
</gene>
<organism evidence="1">
    <name type="scientific">Acidicaldus sp</name>
    <dbReference type="NCBI Taxonomy" id="1872105"/>
    <lineage>
        <taxon>Bacteria</taxon>
        <taxon>Pseudomonadati</taxon>
        <taxon>Pseudomonadota</taxon>
        <taxon>Alphaproteobacteria</taxon>
        <taxon>Acetobacterales</taxon>
        <taxon>Acetobacteraceae</taxon>
        <taxon>Acidicaldus</taxon>
    </lineage>
</organism>
<name>A0A8J4H9X5_9PROT</name>
<protein>
    <submittedName>
        <fullName evidence="1">Phage portal protein</fullName>
    </submittedName>
</protein>
<evidence type="ECO:0000313" key="1">
    <source>
        <dbReference type="EMBL" id="HGC42498.1"/>
    </source>
</evidence>
<sequence length="475" mass="52386">MFETLCSLIPRDADYPARTRQLDILGRVLDGTIYDVLPYEFHDERSLGGEYIPLRQRRPSVRYNLCRVVVEDSVALVFSEGHFPQIDSPDATVRDALAAIAKEARLNEVMIDAAMRGAVGSVALLLRVLRGRVFFSSLATLYLTPRWQADAPDTLESVTEKFKVAGATLRDQGFEIPDPNGQYWFMRRWDTEWEWWYEPWPVGAPEMPRVDAARSVRHGLGFVPMVWVKNLPGPSASGDMRDGASTFRAAIETQIEIDYQLSQAGRGLKYSSDPTLLIKEPATSDNQIIKGAANALVVSEKGDARLLEIGGTASAAVIDYVRTLRELALESIHGNRADAQRFSAPTSGRALEMMNQGLVWLADNLRISYGEGALVELARMVLRASQHYKLRVNGAALPALDAQAAISLKWPRWYPPSADDRLKDAEALVALTNANLMSRASAAKSLAATYDIEDVTGELATLEAQPRLASPQGTP</sequence>